<gene>
    <name evidence="2" type="ORF">F7O44_14625</name>
</gene>
<dbReference type="AlphaFoldDB" id="A0A7K3M4Y3"/>
<evidence type="ECO:0000313" key="2">
    <source>
        <dbReference type="EMBL" id="NDL58306.1"/>
    </source>
</evidence>
<keyword evidence="3" id="KW-1185">Reference proteome</keyword>
<dbReference type="InterPro" id="IPR001509">
    <property type="entry name" value="Epimerase_deHydtase"/>
</dbReference>
<feature type="domain" description="NAD-dependent epimerase/dehydratase" evidence="1">
    <location>
        <begin position="6"/>
        <end position="207"/>
    </location>
</feature>
<sequence>MSFHVIVGAGAVGSTLATELADSGHEVRLVTRSGSGPAHPHIRLIRADAADRSALLPHVTGAAALYNCANPPTYALWERSWPPLAASMLSVAESTGAVLVTMSNLYGYGPVEGPISRDHPLTPSDHKGMLRARMWQDALAAHEAGRVRVTEARASDFIGPGVGPNGGLITRYGLAAVAGKPVYMFGDPDAPHSWTYMPDVARTLAVLGTDERAWGRPWHVPTAPPVSARAVVEQAVQLAGARAPRVRRVRRGMLRPFYPFSALLRELDGVLYQFKQPWEIDSTATSDDLGLYPTPWDITLESTVDHWRHAHYQQGSGQKSKTS</sequence>
<dbReference type="Proteomes" id="UP000460435">
    <property type="component" value="Unassembled WGS sequence"/>
</dbReference>
<dbReference type="Pfam" id="PF01370">
    <property type="entry name" value="Epimerase"/>
    <property type="match status" value="1"/>
</dbReference>
<dbReference type="EMBL" id="WLZY01000004">
    <property type="protein sequence ID" value="NDL58306.1"/>
    <property type="molecule type" value="Genomic_DNA"/>
</dbReference>
<dbReference type="RefSeq" id="WP_162450968.1">
    <property type="nucleotide sequence ID" value="NZ_WLZY01000004.1"/>
</dbReference>
<organism evidence="2 3">
    <name type="scientific">Phytoactinopolyspora mesophila</name>
    <dbReference type="NCBI Taxonomy" id="2650750"/>
    <lineage>
        <taxon>Bacteria</taxon>
        <taxon>Bacillati</taxon>
        <taxon>Actinomycetota</taxon>
        <taxon>Actinomycetes</taxon>
        <taxon>Jiangellales</taxon>
        <taxon>Jiangellaceae</taxon>
        <taxon>Phytoactinopolyspora</taxon>
    </lineage>
</organism>
<dbReference type="SUPFAM" id="SSF51735">
    <property type="entry name" value="NAD(P)-binding Rossmann-fold domains"/>
    <property type="match status" value="1"/>
</dbReference>
<reference evidence="2 3" key="1">
    <citation type="submission" date="2019-11" db="EMBL/GenBank/DDBJ databases">
        <authorList>
            <person name="Li X.-J."/>
            <person name="Feng X.-M."/>
        </authorList>
    </citation>
    <scope>NUCLEOTIDE SEQUENCE [LARGE SCALE GENOMIC DNA]</scope>
    <source>
        <strain evidence="2 3">XMNu-373</strain>
    </source>
</reference>
<accession>A0A7K3M4Y3</accession>
<comment type="caution">
    <text evidence="2">The sequence shown here is derived from an EMBL/GenBank/DDBJ whole genome shotgun (WGS) entry which is preliminary data.</text>
</comment>
<evidence type="ECO:0000259" key="1">
    <source>
        <dbReference type="Pfam" id="PF01370"/>
    </source>
</evidence>
<protein>
    <submittedName>
        <fullName evidence="2">NAD-dependent epimerase/dehydratase family protein</fullName>
    </submittedName>
</protein>
<dbReference type="InterPro" id="IPR036291">
    <property type="entry name" value="NAD(P)-bd_dom_sf"/>
</dbReference>
<proteinExistence type="predicted"/>
<evidence type="ECO:0000313" key="3">
    <source>
        <dbReference type="Proteomes" id="UP000460435"/>
    </source>
</evidence>
<name>A0A7K3M4Y3_9ACTN</name>
<dbReference type="Gene3D" id="3.40.50.720">
    <property type="entry name" value="NAD(P)-binding Rossmann-like Domain"/>
    <property type="match status" value="1"/>
</dbReference>